<dbReference type="PANTHER" id="PTHR34365:SF7">
    <property type="entry name" value="GLYCINE-RICH DOMAIN-CONTAINING PROTEIN 1"/>
    <property type="match status" value="1"/>
</dbReference>
<dbReference type="EMBL" id="KZ679006">
    <property type="protein sequence ID" value="PSS28435.1"/>
    <property type="molecule type" value="Genomic_DNA"/>
</dbReference>
<dbReference type="PANTHER" id="PTHR34365">
    <property type="entry name" value="ENOLASE (DUF1399)"/>
    <property type="match status" value="1"/>
</dbReference>
<evidence type="ECO:0000313" key="1">
    <source>
        <dbReference type="EMBL" id="PSS28435.1"/>
    </source>
</evidence>
<protein>
    <submittedName>
        <fullName evidence="1">Uncharacterized protein</fullName>
    </submittedName>
</protein>
<dbReference type="InterPro" id="IPR009836">
    <property type="entry name" value="GRDP-like"/>
</dbReference>
<name>A0A2T3BGD0_AMORE</name>
<dbReference type="OrthoDB" id="2684236at2759"/>
<dbReference type="AlphaFoldDB" id="A0A2T3BGD0"/>
<evidence type="ECO:0000313" key="2">
    <source>
        <dbReference type="Proteomes" id="UP000241818"/>
    </source>
</evidence>
<reference evidence="1 2" key="1">
    <citation type="journal article" date="2018" name="New Phytol.">
        <title>Comparative genomics and transcriptomics depict ericoid mycorrhizal fungi as versatile saprotrophs and plant mutualists.</title>
        <authorList>
            <person name="Martino E."/>
            <person name="Morin E."/>
            <person name="Grelet G.A."/>
            <person name="Kuo A."/>
            <person name="Kohler A."/>
            <person name="Daghino S."/>
            <person name="Barry K.W."/>
            <person name="Cichocki N."/>
            <person name="Clum A."/>
            <person name="Dockter R.B."/>
            <person name="Hainaut M."/>
            <person name="Kuo R.C."/>
            <person name="LaButti K."/>
            <person name="Lindahl B.D."/>
            <person name="Lindquist E.A."/>
            <person name="Lipzen A."/>
            <person name="Khouja H.R."/>
            <person name="Magnuson J."/>
            <person name="Murat C."/>
            <person name="Ohm R.A."/>
            <person name="Singer S.W."/>
            <person name="Spatafora J.W."/>
            <person name="Wang M."/>
            <person name="Veneault-Fourrey C."/>
            <person name="Henrissat B."/>
            <person name="Grigoriev I.V."/>
            <person name="Martin F.M."/>
            <person name="Perotto S."/>
        </authorList>
    </citation>
    <scope>NUCLEOTIDE SEQUENCE [LARGE SCALE GENOMIC DNA]</scope>
    <source>
        <strain evidence="1 2">ATCC 22711</strain>
    </source>
</reference>
<gene>
    <name evidence="1" type="ORF">M430DRAFT_94077</name>
</gene>
<accession>A0A2T3BGD0</accession>
<sequence>MNAAFANLNLPSVPPSFPTSDHCLAHLKLLNTFHALKEDVGYTDGLFGLWDARCEVLEGRVRDEALARTREKRWALYIARAVERFEVWWLKFLCTLEEARRLECKEMLGTEMKFMQFTSRGRVQKWTTSMLPPVDVLMVWHSFMLNPRNYLEDCIRFGLKDLWATGLPWAAVNEAIDTNFNYTVPADGMNIFAGMTGLNWSNADDPIIKTMHCPRCSQQLNIPWTTCGKNRNPSYEEITKLLGTGYGDRDFSYICHRCGGEINHKFLRLAKFRKDTEKLIMQDWPLGGTILSPASGAPEAPSEKEWPSYPNTFPNRVVRIELRSRILELTKPNSSKKPTMDDVKNMIETAVKDRHVIRRCNSRSMSNFLKGERLSIRKMMSRYWENASPFALELGGAVIRQSIFVEKMHNIDWLHSPAATDTMRRLLIKYARFIEIIASNPKQNAVPTLDLDLAWHTHQLSPKSYYDYSMRRSGKFIDHDDKMDEDALSAAFEWTSKTYEKLFQEVYSECTCWYCEAIRSRHISSSMRLWGTSKHEKVLDSFYDSGAAQLCPPDKSAHISSHSAVKPLDSSIQHAVAARLRQQRKLKLEEAYDKACRRAEAKGRPLPPRRTPSEYYGGWGYPYLMYGPYMAVGVIGGVYYAGDPCVMPVGEGMTGSCVAGTCGVGVAAGASGGPGGCAGGGACGSCGSGGGGGCGSSCGGGGCSS</sequence>
<dbReference type="RefSeq" id="XP_024725960.1">
    <property type="nucleotide sequence ID" value="XM_024869815.1"/>
</dbReference>
<dbReference type="Proteomes" id="UP000241818">
    <property type="component" value="Unassembled WGS sequence"/>
</dbReference>
<dbReference type="InParanoid" id="A0A2T3BGD0"/>
<dbReference type="GeneID" id="36577896"/>
<organism evidence="1 2">
    <name type="scientific">Amorphotheca resinae ATCC 22711</name>
    <dbReference type="NCBI Taxonomy" id="857342"/>
    <lineage>
        <taxon>Eukaryota</taxon>
        <taxon>Fungi</taxon>
        <taxon>Dikarya</taxon>
        <taxon>Ascomycota</taxon>
        <taxon>Pezizomycotina</taxon>
        <taxon>Leotiomycetes</taxon>
        <taxon>Helotiales</taxon>
        <taxon>Amorphothecaceae</taxon>
        <taxon>Amorphotheca</taxon>
    </lineage>
</organism>
<dbReference type="Pfam" id="PF07173">
    <property type="entry name" value="GRDP-like"/>
    <property type="match status" value="1"/>
</dbReference>
<proteinExistence type="predicted"/>
<keyword evidence="2" id="KW-1185">Reference proteome</keyword>
<dbReference type="STRING" id="857342.A0A2T3BGD0"/>